<keyword evidence="7" id="KW-1185">Reference proteome</keyword>
<dbReference type="PANTHER" id="PTHR35800:SF1">
    <property type="entry name" value="RNA-BINDING PROTEIN KHPB"/>
    <property type="match status" value="1"/>
</dbReference>
<dbReference type="InterPro" id="IPR038008">
    <property type="entry name" value="Jag_KH"/>
</dbReference>
<protein>
    <submittedName>
        <fullName evidence="6">SpoIIIJ-associated protein</fullName>
    </submittedName>
</protein>
<dbReference type="HAMAP" id="MF_00867">
    <property type="entry name" value="KhpB"/>
    <property type="match status" value="1"/>
</dbReference>
<dbReference type="GO" id="GO:0008360">
    <property type="term" value="P:regulation of cell shape"/>
    <property type="evidence" value="ECO:0007669"/>
    <property type="project" value="UniProtKB-KW"/>
</dbReference>
<evidence type="ECO:0000256" key="3">
    <source>
        <dbReference type="ARBA" id="ARBA00023316"/>
    </source>
</evidence>
<feature type="region of interest" description="Disordered" evidence="4">
    <location>
        <begin position="60"/>
        <end position="158"/>
    </location>
</feature>
<dbReference type="InterPro" id="IPR032782">
    <property type="entry name" value="KhpB_N"/>
</dbReference>
<feature type="compositionally biased region" description="Basic and acidic residues" evidence="4">
    <location>
        <begin position="76"/>
        <end position="113"/>
    </location>
</feature>
<name>A0A3S3QSA5_9BACT</name>
<feature type="domain" description="R3H" evidence="5">
    <location>
        <begin position="240"/>
        <end position="306"/>
    </location>
</feature>
<dbReference type="EMBL" id="MTKO01000067">
    <property type="protein sequence ID" value="RWX46224.1"/>
    <property type="molecule type" value="Genomic_DNA"/>
</dbReference>
<dbReference type="InterPro" id="IPR015946">
    <property type="entry name" value="KH_dom-like_a/b"/>
</dbReference>
<dbReference type="SMART" id="SM01245">
    <property type="entry name" value="Jag_N"/>
    <property type="match status" value="1"/>
</dbReference>
<dbReference type="GO" id="GO:0003723">
    <property type="term" value="F:RNA binding"/>
    <property type="evidence" value="ECO:0007669"/>
    <property type="project" value="InterPro"/>
</dbReference>
<keyword evidence="1" id="KW-0133">Cell shape</keyword>
<feature type="compositionally biased region" description="Basic residues" evidence="4">
    <location>
        <begin position="308"/>
        <end position="317"/>
    </location>
</feature>
<dbReference type="InterPro" id="IPR038247">
    <property type="entry name" value="Jag_N_dom_sf"/>
</dbReference>
<comment type="caution">
    <text evidence="6">The sequence shown here is derived from an EMBL/GenBank/DDBJ whole genome shotgun (WGS) entry which is preliminary data.</text>
</comment>
<evidence type="ECO:0000313" key="7">
    <source>
        <dbReference type="Proteomes" id="UP000287853"/>
    </source>
</evidence>
<dbReference type="CDD" id="cd02414">
    <property type="entry name" value="KH-II_Jag"/>
    <property type="match status" value="1"/>
</dbReference>
<keyword evidence="3" id="KW-0961">Cell wall biogenesis/degradation</keyword>
<feature type="region of interest" description="Disordered" evidence="4">
    <location>
        <begin position="308"/>
        <end position="329"/>
    </location>
</feature>
<dbReference type="InterPro" id="IPR039247">
    <property type="entry name" value="KhpB"/>
</dbReference>
<accession>A0A3S3QSA5</accession>
<dbReference type="SMART" id="SM00393">
    <property type="entry name" value="R3H"/>
    <property type="match status" value="1"/>
</dbReference>
<organism evidence="6 7">
    <name type="scientific">Candidatus Electrothrix aarhusensis</name>
    <dbReference type="NCBI Taxonomy" id="1859131"/>
    <lineage>
        <taxon>Bacteria</taxon>
        <taxon>Pseudomonadati</taxon>
        <taxon>Thermodesulfobacteriota</taxon>
        <taxon>Desulfobulbia</taxon>
        <taxon>Desulfobulbales</taxon>
        <taxon>Desulfobulbaceae</taxon>
        <taxon>Candidatus Electrothrix</taxon>
    </lineage>
</organism>
<dbReference type="Gene3D" id="3.30.1370.50">
    <property type="entry name" value="R3H-like domain"/>
    <property type="match status" value="1"/>
</dbReference>
<evidence type="ECO:0000259" key="5">
    <source>
        <dbReference type="PROSITE" id="PS51061"/>
    </source>
</evidence>
<dbReference type="InterPro" id="IPR036867">
    <property type="entry name" value="R3H_dom_sf"/>
</dbReference>
<proteinExistence type="inferred from homology"/>
<dbReference type="Pfam" id="PF14804">
    <property type="entry name" value="Jag_N"/>
    <property type="match status" value="1"/>
</dbReference>
<evidence type="ECO:0000256" key="4">
    <source>
        <dbReference type="SAM" id="MobiDB-lite"/>
    </source>
</evidence>
<feature type="compositionally biased region" description="Basic residues" evidence="4">
    <location>
        <begin position="125"/>
        <end position="135"/>
    </location>
</feature>
<feature type="compositionally biased region" description="Basic and acidic residues" evidence="4">
    <location>
        <begin position="136"/>
        <end position="148"/>
    </location>
</feature>
<dbReference type="PROSITE" id="PS51061">
    <property type="entry name" value="R3H"/>
    <property type="match status" value="1"/>
</dbReference>
<evidence type="ECO:0000256" key="2">
    <source>
        <dbReference type="ARBA" id="ARBA00023186"/>
    </source>
</evidence>
<gene>
    <name evidence="6" type="ORF">H206_03677</name>
</gene>
<dbReference type="Proteomes" id="UP000287853">
    <property type="component" value="Unassembled WGS sequence"/>
</dbReference>
<evidence type="ECO:0000256" key="1">
    <source>
        <dbReference type="ARBA" id="ARBA00022960"/>
    </source>
</evidence>
<dbReference type="GO" id="GO:0071555">
    <property type="term" value="P:cell wall organization"/>
    <property type="evidence" value="ECO:0007669"/>
    <property type="project" value="UniProtKB-KW"/>
</dbReference>
<dbReference type="AlphaFoldDB" id="A0A3S3QSA5"/>
<dbReference type="Pfam" id="PF01424">
    <property type="entry name" value="R3H"/>
    <property type="match status" value="1"/>
</dbReference>
<reference evidence="6 7" key="1">
    <citation type="submission" date="2017-01" db="EMBL/GenBank/DDBJ databases">
        <title>The cable genome- insights into the physiology and evolution of filamentous bacteria capable of sulfide oxidation via long distance electron transfer.</title>
        <authorList>
            <person name="Schreiber L."/>
            <person name="Bjerg J.T."/>
            <person name="Boggild A."/>
            <person name="Van De Vossenberg J."/>
            <person name="Meysman F."/>
            <person name="Nielsen L.P."/>
            <person name="Schramm A."/>
            <person name="Kjeldsen K.U."/>
        </authorList>
    </citation>
    <scope>NUCLEOTIDE SEQUENCE [LARGE SCALE GENOMIC DNA]</scope>
    <source>
        <strain evidence="6">MCF</strain>
    </source>
</reference>
<keyword evidence="2" id="KW-0143">Chaperone</keyword>
<dbReference type="PANTHER" id="PTHR35800">
    <property type="entry name" value="PROTEIN JAG"/>
    <property type="match status" value="1"/>
</dbReference>
<evidence type="ECO:0000313" key="6">
    <source>
        <dbReference type="EMBL" id="RWX46224.1"/>
    </source>
</evidence>
<sequence>TVYMVKGKDFYGGTVTDAIAEACQKLSTSQQGLDIEILETGSSGIFGLCRKKAHIRVTKKEGEGCSAEGPGETEETAQRGKKTEVEKKAAVPEHDDAVAGETGAEKRGEKAAEQPETSSGFARKNNGRKSGKKAAPKTEQRTDRRTEAELPLPEPPSDEVLAEIQSDINAMLNIMGFPSTVTVTLNNHTVACHISGEYEEELVGREGRTLDSLQYLLRKITSRRLPDRIMLSLDVGMYRERRAEELKELALELAARVREEGKTQAIPALNPSERRVVHMILQDDNTIRSRSVGAGLFKKVLIYKPGKKKPYARKGKGKKEQQTDSASDT</sequence>
<dbReference type="Gene3D" id="3.30.30.80">
    <property type="entry name" value="probable RNA-binding protein from clostridium symbiosum atcc 14940"/>
    <property type="match status" value="1"/>
</dbReference>
<feature type="non-terminal residue" evidence="6">
    <location>
        <position position="1"/>
    </location>
</feature>
<dbReference type="InterPro" id="IPR001374">
    <property type="entry name" value="R3H_dom"/>
</dbReference>
<dbReference type="Gene3D" id="3.30.300.20">
    <property type="match status" value="1"/>
</dbReference>